<comment type="subcellular location">
    <subcellularLocation>
        <location evidence="1">Nucleus</location>
    </subcellularLocation>
</comment>
<dbReference type="GO" id="GO:0006355">
    <property type="term" value="P:regulation of DNA-templated transcription"/>
    <property type="evidence" value="ECO:0007669"/>
    <property type="project" value="InterPro"/>
</dbReference>
<keyword evidence="10" id="KW-0539">Nucleus</keyword>
<feature type="domain" description="GATA-type" evidence="13">
    <location>
        <begin position="284"/>
        <end position="320"/>
    </location>
</feature>
<gene>
    <name evidence="14" type="ORF">F3Y22_tig00110621pilonHSYRG00040</name>
</gene>
<evidence type="ECO:0000259" key="13">
    <source>
        <dbReference type="PROSITE" id="PS50114"/>
    </source>
</evidence>
<evidence type="ECO:0000256" key="11">
    <source>
        <dbReference type="PROSITE-ProRule" id="PRU00094"/>
    </source>
</evidence>
<evidence type="ECO:0000256" key="9">
    <source>
        <dbReference type="ARBA" id="ARBA00023163"/>
    </source>
</evidence>
<dbReference type="EMBL" id="VEPZ02001051">
    <property type="protein sequence ID" value="KAE8697299.1"/>
    <property type="molecule type" value="Genomic_DNA"/>
</dbReference>
<evidence type="ECO:0000256" key="2">
    <source>
        <dbReference type="ARBA" id="ARBA00005694"/>
    </source>
</evidence>
<dbReference type="InterPro" id="IPR051140">
    <property type="entry name" value="GATA_TF"/>
</dbReference>
<dbReference type="InterPro" id="IPR013088">
    <property type="entry name" value="Znf_NHR/GATA"/>
</dbReference>
<accession>A0A6A3A233</accession>
<proteinExistence type="inferred from homology"/>
<evidence type="ECO:0000256" key="10">
    <source>
        <dbReference type="ARBA" id="ARBA00023242"/>
    </source>
</evidence>
<dbReference type="PANTHER" id="PTHR45658">
    <property type="entry name" value="GATA TRANSCRIPTION FACTOR"/>
    <property type="match status" value="1"/>
</dbReference>
<dbReference type="InterPro" id="IPR000679">
    <property type="entry name" value="Znf_GATA"/>
</dbReference>
<dbReference type="GO" id="GO:0043565">
    <property type="term" value="F:sequence-specific DNA binding"/>
    <property type="evidence" value="ECO:0007669"/>
    <property type="project" value="InterPro"/>
</dbReference>
<dbReference type="GO" id="GO:0008270">
    <property type="term" value="F:zinc ion binding"/>
    <property type="evidence" value="ECO:0007669"/>
    <property type="project" value="UniProtKB-KW"/>
</dbReference>
<feature type="compositionally biased region" description="Low complexity" evidence="12">
    <location>
        <begin position="231"/>
        <end position="241"/>
    </location>
</feature>
<dbReference type="Pfam" id="PF00320">
    <property type="entry name" value="GATA"/>
    <property type="match status" value="1"/>
</dbReference>
<dbReference type="PANTHER" id="PTHR45658:SF92">
    <property type="entry name" value="GATA TRANSCRIPTION FACTOR 5"/>
    <property type="match status" value="1"/>
</dbReference>
<sequence length="370" mass="40923">MDAFCHHHSMLYRTHHHPFLFQFPSFTSIPPLPSSSLQEMECVEAALKTSFRKEMAMKSSPQAFLEDVLVVNNAQNGVYCDDFSVDDLFDFTNEEGFLEQVPEGGEEVPVSSCCCSNKRQKLSQEHHFSEETINFDYTCLSTDELSVPAEDVASLEWLSHFVEDSFSEHSAAAYPTETLTEKPELPGSKLPEPERPVTTCFKTPFPGKARSKRSRSGGRVWSLVAHPRTESPSSSTSSSSSSLSASSQWFVYSNCVPGSVFEPLAVEKKQKKKPATESNVGNVTQPTRRCGHCGVTKTPQWRAGPTGAKTLCNACGVRFKSGRLLPEYRPACSPTFSSELHSNHHRKVLEMRRKKEGSGLAEPGSVPSFG</sequence>
<comment type="caution">
    <text evidence="14">The sequence shown here is derived from an EMBL/GenBank/DDBJ whole genome shotgun (WGS) entry which is preliminary data.</text>
</comment>
<evidence type="ECO:0000256" key="5">
    <source>
        <dbReference type="ARBA" id="ARBA00022833"/>
    </source>
</evidence>
<evidence type="ECO:0000256" key="8">
    <source>
        <dbReference type="ARBA" id="ARBA00023159"/>
    </source>
</evidence>
<dbReference type="GO" id="GO:0030154">
    <property type="term" value="P:cell differentiation"/>
    <property type="evidence" value="ECO:0007669"/>
    <property type="project" value="TreeGrafter"/>
</dbReference>
<comment type="similarity">
    <text evidence="2">Belongs to the type IV zinc-finger family. Class A subfamily.</text>
</comment>
<evidence type="ECO:0000256" key="1">
    <source>
        <dbReference type="ARBA" id="ARBA00004123"/>
    </source>
</evidence>
<keyword evidence="8" id="KW-0010">Activator</keyword>
<dbReference type="SUPFAM" id="SSF57716">
    <property type="entry name" value="Glucocorticoid receptor-like (DNA-binding domain)"/>
    <property type="match status" value="1"/>
</dbReference>
<evidence type="ECO:0000256" key="3">
    <source>
        <dbReference type="ARBA" id="ARBA00022723"/>
    </source>
</evidence>
<keyword evidence="15" id="KW-1185">Reference proteome</keyword>
<dbReference type="SMART" id="SM00401">
    <property type="entry name" value="ZnF_GATA"/>
    <property type="match status" value="1"/>
</dbReference>
<evidence type="ECO:0000256" key="6">
    <source>
        <dbReference type="ARBA" id="ARBA00023015"/>
    </source>
</evidence>
<keyword evidence="9" id="KW-0804">Transcription</keyword>
<keyword evidence="7" id="KW-0238">DNA-binding</keyword>
<dbReference type="CDD" id="cd00202">
    <property type="entry name" value="ZnF_GATA"/>
    <property type="match status" value="1"/>
</dbReference>
<evidence type="ECO:0000313" key="14">
    <source>
        <dbReference type="EMBL" id="KAE8697299.1"/>
    </source>
</evidence>
<evidence type="ECO:0000256" key="7">
    <source>
        <dbReference type="ARBA" id="ARBA00023125"/>
    </source>
</evidence>
<evidence type="ECO:0000256" key="4">
    <source>
        <dbReference type="ARBA" id="ARBA00022771"/>
    </source>
</evidence>
<keyword evidence="5" id="KW-0862">Zinc</keyword>
<dbReference type="PROSITE" id="PS50114">
    <property type="entry name" value="GATA_ZN_FINGER_2"/>
    <property type="match status" value="1"/>
</dbReference>
<name>A0A6A3A233_HIBSY</name>
<dbReference type="AlphaFoldDB" id="A0A6A3A233"/>
<dbReference type="Proteomes" id="UP000436088">
    <property type="component" value="Unassembled WGS sequence"/>
</dbReference>
<evidence type="ECO:0000256" key="12">
    <source>
        <dbReference type="SAM" id="MobiDB-lite"/>
    </source>
</evidence>
<feature type="region of interest" description="Disordered" evidence="12">
    <location>
        <begin position="172"/>
        <end position="241"/>
    </location>
</feature>
<keyword evidence="3" id="KW-0479">Metal-binding</keyword>
<dbReference type="PROSITE" id="PS00344">
    <property type="entry name" value="GATA_ZN_FINGER_1"/>
    <property type="match status" value="1"/>
</dbReference>
<keyword evidence="4 11" id="KW-0863">Zinc-finger</keyword>
<keyword evidence="6" id="KW-0805">Transcription regulation</keyword>
<dbReference type="FunFam" id="3.30.50.10:FF:000018">
    <property type="entry name" value="GATA transcription factor"/>
    <property type="match status" value="1"/>
</dbReference>
<dbReference type="OrthoDB" id="2162994at2759"/>
<dbReference type="Gene3D" id="3.30.50.10">
    <property type="entry name" value="Erythroid Transcription Factor GATA-1, subunit A"/>
    <property type="match status" value="1"/>
</dbReference>
<evidence type="ECO:0000313" key="15">
    <source>
        <dbReference type="Proteomes" id="UP000436088"/>
    </source>
</evidence>
<protein>
    <submittedName>
        <fullName evidence="14">GATA transcription factor 5</fullName>
    </submittedName>
</protein>
<organism evidence="14 15">
    <name type="scientific">Hibiscus syriacus</name>
    <name type="common">Rose of Sharon</name>
    <dbReference type="NCBI Taxonomy" id="106335"/>
    <lineage>
        <taxon>Eukaryota</taxon>
        <taxon>Viridiplantae</taxon>
        <taxon>Streptophyta</taxon>
        <taxon>Embryophyta</taxon>
        <taxon>Tracheophyta</taxon>
        <taxon>Spermatophyta</taxon>
        <taxon>Magnoliopsida</taxon>
        <taxon>eudicotyledons</taxon>
        <taxon>Gunneridae</taxon>
        <taxon>Pentapetalae</taxon>
        <taxon>rosids</taxon>
        <taxon>malvids</taxon>
        <taxon>Malvales</taxon>
        <taxon>Malvaceae</taxon>
        <taxon>Malvoideae</taxon>
        <taxon>Hibiscus</taxon>
    </lineage>
</organism>
<reference evidence="14" key="1">
    <citation type="submission" date="2019-09" db="EMBL/GenBank/DDBJ databases">
        <title>Draft genome information of white flower Hibiscus syriacus.</title>
        <authorList>
            <person name="Kim Y.-M."/>
        </authorList>
    </citation>
    <scope>NUCLEOTIDE SEQUENCE [LARGE SCALE GENOMIC DNA]</scope>
    <source>
        <strain evidence="14">YM2019G1</strain>
    </source>
</reference>
<dbReference type="GO" id="GO:0005634">
    <property type="term" value="C:nucleus"/>
    <property type="evidence" value="ECO:0007669"/>
    <property type="project" value="UniProtKB-SubCell"/>
</dbReference>